<dbReference type="RefSeq" id="WP_311425795.1">
    <property type="nucleotide sequence ID" value="NZ_JAVRIA010000001.1"/>
</dbReference>
<feature type="transmembrane region" description="Helical" evidence="1">
    <location>
        <begin position="221"/>
        <end position="249"/>
    </location>
</feature>
<feature type="transmembrane region" description="Helical" evidence="1">
    <location>
        <begin position="190"/>
        <end position="209"/>
    </location>
</feature>
<evidence type="ECO:0000313" key="2">
    <source>
        <dbReference type="EMBL" id="MDT0557015.1"/>
    </source>
</evidence>
<sequence>MTCKNCNNILIDGSEYCNLCGGKIIRNRLTFKNLFEHVSETFFNYDNKLLRTFIDLFIKPEEVIVGYINGVRKRYVNVFSYFALALTISGIQIFIIQKFQTDITFYDTSTAIGQQQQAMFEKIYKFSNDYQSLVIMLYIPIYALMARVVFLGTKLFNYVETLVIFIYTQAQISICLAVLTAIVIPLDLMSFTTLGMVVLPIQFFYYIYSLKRIYKLSTGQIALRTILFLGVLTVAFVLFSILVGVLMYLNGDMEQMIEAQRALKDSTSVN</sequence>
<dbReference type="EMBL" id="JAVRIA010000001">
    <property type="protein sequence ID" value="MDT0557015.1"/>
    <property type="molecule type" value="Genomic_DNA"/>
</dbReference>
<keyword evidence="1" id="KW-0472">Membrane</keyword>
<evidence type="ECO:0000256" key="1">
    <source>
        <dbReference type="SAM" id="Phobius"/>
    </source>
</evidence>
<reference evidence="2 3" key="1">
    <citation type="submission" date="2023-09" db="EMBL/GenBank/DDBJ databases">
        <authorList>
            <person name="Rey-Velasco X."/>
        </authorList>
    </citation>
    <scope>NUCLEOTIDE SEQUENCE [LARGE SCALE GENOMIC DNA]</scope>
    <source>
        <strain evidence="2 3">W332</strain>
    </source>
</reference>
<dbReference type="Pfam" id="PF12412">
    <property type="entry name" value="DUF3667"/>
    <property type="match status" value="1"/>
</dbReference>
<dbReference type="Proteomes" id="UP001259492">
    <property type="component" value="Unassembled WGS sequence"/>
</dbReference>
<feature type="transmembrane region" description="Helical" evidence="1">
    <location>
        <begin position="162"/>
        <end position="184"/>
    </location>
</feature>
<organism evidence="2 3">
    <name type="scientific">Microcosmobacter mediterraneus</name>
    <dbReference type="NCBI Taxonomy" id="3075607"/>
    <lineage>
        <taxon>Bacteria</taxon>
        <taxon>Pseudomonadati</taxon>
        <taxon>Bacteroidota</taxon>
        <taxon>Flavobacteriia</taxon>
        <taxon>Flavobacteriales</taxon>
        <taxon>Flavobacteriaceae</taxon>
        <taxon>Microcosmobacter</taxon>
    </lineage>
</organism>
<accession>A0ABU2YFQ8</accession>
<proteinExistence type="predicted"/>
<dbReference type="InterPro" id="IPR022134">
    <property type="entry name" value="DUF3667"/>
</dbReference>
<comment type="caution">
    <text evidence="2">The sequence shown here is derived from an EMBL/GenBank/DDBJ whole genome shotgun (WGS) entry which is preliminary data.</text>
</comment>
<name>A0ABU2YFQ8_9FLAO</name>
<evidence type="ECO:0000313" key="3">
    <source>
        <dbReference type="Proteomes" id="UP001259492"/>
    </source>
</evidence>
<protein>
    <submittedName>
        <fullName evidence="2">DUF3667 domain-containing protein</fullName>
    </submittedName>
</protein>
<keyword evidence="1" id="KW-0812">Transmembrane</keyword>
<keyword evidence="1" id="KW-1133">Transmembrane helix</keyword>
<keyword evidence="3" id="KW-1185">Reference proteome</keyword>
<feature type="transmembrane region" description="Helical" evidence="1">
    <location>
        <begin position="130"/>
        <end position="150"/>
    </location>
</feature>
<feature type="transmembrane region" description="Helical" evidence="1">
    <location>
        <begin position="78"/>
        <end position="96"/>
    </location>
</feature>
<gene>
    <name evidence="2" type="ORF">RM697_00055</name>
</gene>